<keyword evidence="3" id="KW-1185">Reference proteome</keyword>
<accession>A0A858MR17</accession>
<dbReference type="Proteomes" id="UP000671973">
    <property type="component" value="Segment"/>
</dbReference>
<proteinExistence type="predicted"/>
<name>A0A858MR17_9CAUD</name>
<evidence type="ECO:0000256" key="1">
    <source>
        <dbReference type="SAM" id="MobiDB-lite"/>
    </source>
</evidence>
<dbReference type="EMBL" id="MT234338">
    <property type="protein sequence ID" value="QIW87222.1"/>
    <property type="molecule type" value="Genomic_DNA"/>
</dbReference>
<feature type="region of interest" description="Disordered" evidence="1">
    <location>
        <begin position="9"/>
        <end position="37"/>
    </location>
</feature>
<protein>
    <submittedName>
        <fullName evidence="2">Uncharacterized protein</fullName>
    </submittedName>
</protein>
<evidence type="ECO:0000313" key="2">
    <source>
        <dbReference type="EMBL" id="QIW87222.1"/>
    </source>
</evidence>
<sequence length="105" mass="11891">MIRYAVKHLPTGHYIPQPEGRNGRGGSHVKPDPDSNKARLFMTERSAKIYITTYCMGKFVASRGVDPGHPGNDWEADYYEDISIIPQADRNKDDFEVIPLKVDMP</sequence>
<organism evidence="2 3">
    <name type="scientific">Agrobacterium phage OLIVR1</name>
    <dbReference type="NCBI Taxonomy" id="2723769"/>
    <lineage>
        <taxon>Viruses</taxon>
        <taxon>Duplodnaviria</taxon>
        <taxon>Heunggongvirae</taxon>
        <taxon>Uroviricota</taxon>
        <taxon>Caudoviricetes</taxon>
        <taxon>Schitoviridae</taxon>
        <taxon>Oliverunavirus</taxon>
        <taxon>Oliverunavirus OLIVR1</taxon>
    </lineage>
</organism>
<gene>
    <name evidence="2" type="ORF">Ab1vBOLIVR1_gp27</name>
</gene>
<evidence type="ECO:0000313" key="3">
    <source>
        <dbReference type="Proteomes" id="UP000671973"/>
    </source>
</evidence>
<reference evidence="2 3" key="1">
    <citation type="submission" date="2020-03" db="EMBL/GenBank/DDBJ databases">
        <authorList>
            <person name="Holtappels D."/>
            <person name="Bomans J.P.J."/>
            <person name="Lavigne R."/>
            <person name="Wagemans J."/>
        </authorList>
    </citation>
    <scope>NUCLEOTIDE SEQUENCE [LARGE SCALE GENOMIC DNA]</scope>
    <source>
        <strain evidence="2 3">OLIVR1</strain>
    </source>
</reference>